<evidence type="ECO:0000313" key="2">
    <source>
        <dbReference type="Proteomes" id="UP000729913"/>
    </source>
</evidence>
<dbReference type="AlphaFoldDB" id="A0A8J5QWN1"/>
<keyword evidence="2" id="KW-1185">Reference proteome</keyword>
<reference evidence="1" key="1">
    <citation type="submission" date="2020-03" db="EMBL/GenBank/DDBJ databases">
        <authorList>
            <person name="Chebbi M.A."/>
            <person name="Drezen J.M."/>
        </authorList>
    </citation>
    <scope>NUCLEOTIDE SEQUENCE</scope>
    <source>
        <tissue evidence="1">Whole body</tissue>
    </source>
</reference>
<name>A0A8J5QWN1_9HYME</name>
<comment type="caution">
    <text evidence="1">The sequence shown here is derived from an EMBL/GenBank/DDBJ whole genome shotgun (WGS) entry which is preliminary data.</text>
</comment>
<dbReference type="EMBL" id="JAAOIC020000047">
    <property type="protein sequence ID" value="KAG8037692.1"/>
    <property type="molecule type" value="Genomic_DNA"/>
</dbReference>
<accession>A0A8J5QWN1</accession>
<evidence type="ECO:0000313" key="1">
    <source>
        <dbReference type="EMBL" id="KAG8037692.1"/>
    </source>
</evidence>
<reference evidence="1" key="2">
    <citation type="submission" date="2021-04" db="EMBL/GenBank/DDBJ databases">
        <title>Genome-wide patterns of bracovirus chromosomal integration into multiple host tissues during parasitism.</title>
        <authorList>
            <person name="Chebbi M.A.C."/>
        </authorList>
    </citation>
    <scope>NUCLEOTIDE SEQUENCE</scope>
    <source>
        <tissue evidence="1">Whole body</tissue>
    </source>
</reference>
<organism evidence="1 2">
    <name type="scientific">Cotesia typhae</name>
    <dbReference type="NCBI Taxonomy" id="2053667"/>
    <lineage>
        <taxon>Eukaryota</taxon>
        <taxon>Metazoa</taxon>
        <taxon>Ecdysozoa</taxon>
        <taxon>Arthropoda</taxon>
        <taxon>Hexapoda</taxon>
        <taxon>Insecta</taxon>
        <taxon>Pterygota</taxon>
        <taxon>Neoptera</taxon>
        <taxon>Endopterygota</taxon>
        <taxon>Hymenoptera</taxon>
        <taxon>Apocrita</taxon>
        <taxon>Ichneumonoidea</taxon>
        <taxon>Braconidae</taxon>
        <taxon>Microgastrinae</taxon>
        <taxon>Cotesia</taxon>
    </lineage>
</organism>
<proteinExistence type="predicted"/>
<sequence length="59" mass="7021">MPPWLRSYEMKFKSPISCGSYTLDVWLLNFWGQNVVQFFFDWTIPEGSNCLPDFQPIKD</sequence>
<gene>
    <name evidence="1" type="ORF">G9C98_005903</name>
</gene>
<protein>
    <submittedName>
        <fullName evidence="1">Uncharacterized protein</fullName>
    </submittedName>
</protein>
<dbReference type="Proteomes" id="UP000729913">
    <property type="component" value="Unassembled WGS sequence"/>
</dbReference>